<evidence type="ECO:0000259" key="1">
    <source>
        <dbReference type="Pfam" id="PF03551"/>
    </source>
</evidence>
<dbReference type="InterPro" id="IPR036390">
    <property type="entry name" value="WH_DNA-bd_sf"/>
</dbReference>
<dbReference type="SUPFAM" id="SSF46785">
    <property type="entry name" value="Winged helix' DNA-binding domain"/>
    <property type="match status" value="1"/>
</dbReference>
<name>A0A6G4A5X0_9BACL</name>
<dbReference type="Gene3D" id="1.10.10.10">
    <property type="entry name" value="Winged helix-like DNA-binding domain superfamily/Winged helix DNA-binding domain"/>
    <property type="match status" value="1"/>
</dbReference>
<comment type="caution">
    <text evidence="2">The sequence shown here is derived from an EMBL/GenBank/DDBJ whole genome shotgun (WGS) entry which is preliminary data.</text>
</comment>
<organism evidence="2">
    <name type="scientific">Paenibacillus sp. SYP-B3998</name>
    <dbReference type="NCBI Taxonomy" id="2678564"/>
    <lineage>
        <taxon>Bacteria</taxon>
        <taxon>Bacillati</taxon>
        <taxon>Bacillota</taxon>
        <taxon>Bacilli</taxon>
        <taxon>Bacillales</taxon>
        <taxon>Paenibacillaceae</taxon>
        <taxon>Paenibacillus</taxon>
    </lineage>
</organism>
<evidence type="ECO:0000313" key="2">
    <source>
        <dbReference type="EMBL" id="NEW09906.1"/>
    </source>
</evidence>
<proteinExistence type="predicted"/>
<dbReference type="Pfam" id="PF03551">
    <property type="entry name" value="PadR"/>
    <property type="match status" value="1"/>
</dbReference>
<gene>
    <name evidence="2" type="ORF">GK047_28895</name>
</gene>
<sequence>MKLADETYINKLLNGWEQVYKNSQLTFWVMLALKEGPKHMAEIKAFIDKSTNGTMSVDDKSMYRALRRYYDSELTDFSNAPGKGPDKKIYRLSPIGETVFALFVQRNMISTLYKPEIKALIERSVPQ</sequence>
<protein>
    <submittedName>
        <fullName evidence="2">PadR family transcriptional regulator</fullName>
    </submittedName>
</protein>
<reference evidence="2" key="1">
    <citation type="submission" date="2020-02" db="EMBL/GenBank/DDBJ databases">
        <authorList>
            <person name="Shen X.-R."/>
            <person name="Zhang Y.-X."/>
        </authorList>
    </citation>
    <scope>NUCLEOTIDE SEQUENCE</scope>
    <source>
        <strain evidence="2">SYP-B3998</strain>
    </source>
</reference>
<dbReference type="InterPro" id="IPR005149">
    <property type="entry name" value="Tscrpt_reg_PadR_N"/>
</dbReference>
<dbReference type="InterPro" id="IPR036388">
    <property type="entry name" value="WH-like_DNA-bd_sf"/>
</dbReference>
<dbReference type="RefSeq" id="WP_163954192.1">
    <property type="nucleotide sequence ID" value="NZ_JAAIKC010000029.1"/>
</dbReference>
<dbReference type="AlphaFoldDB" id="A0A6G4A5X0"/>
<accession>A0A6G4A5X0</accession>
<dbReference type="EMBL" id="JAAIKC010000029">
    <property type="protein sequence ID" value="NEW09906.1"/>
    <property type="molecule type" value="Genomic_DNA"/>
</dbReference>
<feature type="domain" description="Transcription regulator PadR N-terminal" evidence="1">
    <location>
        <begin position="30"/>
        <end position="100"/>
    </location>
</feature>